<sequence>MASERRRRRRKDKKPKTKRRASRKHDEQLVAPGPPSSTGVHDVPVHILELILLRLRSSACLLRAAAACKRWRRVISGADFLPRCSSSGVVAGHYHAFDPDWLADYGSPPVTGNPVFVPSNSSLAIDRRRFSLDDDDDLLPASDTGWTLTDSRGSLLLLSKRSTTGWRRDTGWRANINSHSFPDVVVYEPLTRRCQGILRPEPEEHHATCLLGVFLLDGCHGHIGMSEFRLLAVLHEDHVSEHGRAMPVACVFSLGSDGGGWRVLPNESTNSAAVSLPVVIERTSFAGRANGSLYWVVEEEDDGAAAMMVFDEAAMNFSRVPLILGENEGDSYDDHHYDRWSFRVIGGVEDGGVLRVVRLVCNELRVLARRRGTDEWVAEGLVRLREATLGMPGRDERFFQRDAMVVAAHEGYVVVTPQEKTWLFSVDLKTMEVEREHERNRYAGPAFPSELPWPPSFMAACGSRERGSRRRGSCR</sequence>
<reference evidence="3" key="1">
    <citation type="submission" date="2020-07" db="EMBL/GenBank/DDBJ databases">
        <title>Genome sequence and genetic diversity analysis of an under-domesticated orphan crop, white fonio (Digitaria exilis).</title>
        <authorList>
            <person name="Bennetzen J.L."/>
            <person name="Chen S."/>
            <person name="Ma X."/>
            <person name="Wang X."/>
            <person name="Yssel A.E.J."/>
            <person name="Chaluvadi S.R."/>
            <person name="Johnson M."/>
            <person name="Gangashetty P."/>
            <person name="Hamidou F."/>
            <person name="Sanogo M.D."/>
            <person name="Zwaenepoel A."/>
            <person name="Wallace J."/>
            <person name="Van De Peer Y."/>
            <person name="Van Deynze A."/>
        </authorList>
    </citation>
    <scope>NUCLEOTIDE SEQUENCE</scope>
    <source>
        <tissue evidence="3">Leaves</tissue>
    </source>
</reference>
<organism evidence="3 4">
    <name type="scientific">Digitaria exilis</name>
    <dbReference type="NCBI Taxonomy" id="1010633"/>
    <lineage>
        <taxon>Eukaryota</taxon>
        <taxon>Viridiplantae</taxon>
        <taxon>Streptophyta</taxon>
        <taxon>Embryophyta</taxon>
        <taxon>Tracheophyta</taxon>
        <taxon>Spermatophyta</taxon>
        <taxon>Magnoliopsida</taxon>
        <taxon>Liliopsida</taxon>
        <taxon>Poales</taxon>
        <taxon>Poaceae</taxon>
        <taxon>PACMAD clade</taxon>
        <taxon>Panicoideae</taxon>
        <taxon>Panicodae</taxon>
        <taxon>Paniceae</taxon>
        <taxon>Anthephorinae</taxon>
        <taxon>Digitaria</taxon>
    </lineage>
</organism>
<comment type="caution">
    <text evidence="3">The sequence shown here is derived from an EMBL/GenBank/DDBJ whole genome shotgun (WGS) entry which is preliminary data.</text>
</comment>
<accession>A0A835E1T3</accession>
<protein>
    <recommendedName>
        <fullName evidence="2">F-box domain-containing protein</fullName>
    </recommendedName>
</protein>
<dbReference type="EMBL" id="JACEFO010002415">
    <property type="protein sequence ID" value="KAF8661246.1"/>
    <property type="molecule type" value="Genomic_DNA"/>
</dbReference>
<name>A0A835E1T3_9POAL</name>
<dbReference type="Proteomes" id="UP000636709">
    <property type="component" value="Unassembled WGS sequence"/>
</dbReference>
<feature type="domain" description="F-box" evidence="2">
    <location>
        <begin position="42"/>
        <end position="76"/>
    </location>
</feature>
<evidence type="ECO:0000256" key="1">
    <source>
        <dbReference type="SAM" id="MobiDB-lite"/>
    </source>
</evidence>
<feature type="compositionally biased region" description="Basic residues" evidence="1">
    <location>
        <begin position="1"/>
        <end position="23"/>
    </location>
</feature>
<dbReference type="SUPFAM" id="SSF81383">
    <property type="entry name" value="F-box domain"/>
    <property type="match status" value="1"/>
</dbReference>
<keyword evidence="4" id="KW-1185">Reference proteome</keyword>
<gene>
    <name evidence="3" type="ORF">HU200_057090</name>
</gene>
<feature type="region of interest" description="Disordered" evidence="1">
    <location>
        <begin position="1"/>
        <end position="38"/>
    </location>
</feature>
<evidence type="ECO:0000313" key="4">
    <source>
        <dbReference type="Proteomes" id="UP000636709"/>
    </source>
</evidence>
<proteinExistence type="predicted"/>
<dbReference type="AlphaFoldDB" id="A0A835E1T3"/>
<dbReference type="InterPro" id="IPR001810">
    <property type="entry name" value="F-box_dom"/>
</dbReference>
<evidence type="ECO:0000259" key="2">
    <source>
        <dbReference type="Pfam" id="PF12937"/>
    </source>
</evidence>
<dbReference type="InterPro" id="IPR036047">
    <property type="entry name" value="F-box-like_dom_sf"/>
</dbReference>
<dbReference type="PANTHER" id="PTHR33207">
    <property type="entry name" value="F-BOX DOMAIN CONTAINING PROTEIN-RELATED"/>
    <property type="match status" value="1"/>
</dbReference>
<dbReference type="Pfam" id="PF12937">
    <property type="entry name" value="F-box-like"/>
    <property type="match status" value="1"/>
</dbReference>
<evidence type="ECO:0000313" key="3">
    <source>
        <dbReference type="EMBL" id="KAF8661246.1"/>
    </source>
</evidence>
<dbReference type="OrthoDB" id="674561at2759"/>